<dbReference type="InterPro" id="IPR036390">
    <property type="entry name" value="WH_DNA-bd_sf"/>
</dbReference>
<evidence type="ECO:0000256" key="3">
    <source>
        <dbReference type="ARBA" id="ARBA00023163"/>
    </source>
</evidence>
<dbReference type="GO" id="GO:0003677">
    <property type="term" value="F:DNA binding"/>
    <property type="evidence" value="ECO:0007669"/>
    <property type="project" value="UniProtKB-KW"/>
</dbReference>
<dbReference type="Gene3D" id="2.60.120.10">
    <property type="entry name" value="Jelly Rolls"/>
    <property type="match status" value="1"/>
</dbReference>
<keyword evidence="2" id="KW-0238">DNA-binding</keyword>
<dbReference type="PANTHER" id="PTHR24567:SF68">
    <property type="entry name" value="DNA-BINDING TRANSCRIPTIONAL DUAL REGULATOR CRP"/>
    <property type="match status" value="1"/>
</dbReference>
<dbReference type="AlphaFoldDB" id="A0A7X3LUU7"/>
<dbReference type="InterPro" id="IPR018490">
    <property type="entry name" value="cNMP-bd_dom_sf"/>
</dbReference>
<dbReference type="SMART" id="SM00100">
    <property type="entry name" value="cNMP"/>
    <property type="match status" value="1"/>
</dbReference>
<feature type="domain" description="Cyclic nucleotide-binding" evidence="4">
    <location>
        <begin position="40"/>
        <end position="160"/>
    </location>
</feature>
<evidence type="ECO:0000256" key="1">
    <source>
        <dbReference type="ARBA" id="ARBA00023015"/>
    </source>
</evidence>
<evidence type="ECO:0000256" key="2">
    <source>
        <dbReference type="ARBA" id="ARBA00023125"/>
    </source>
</evidence>
<dbReference type="SUPFAM" id="SSF46785">
    <property type="entry name" value="Winged helix' DNA-binding domain"/>
    <property type="match status" value="1"/>
</dbReference>
<evidence type="ECO:0000313" key="7">
    <source>
        <dbReference type="Proteomes" id="UP000433101"/>
    </source>
</evidence>
<evidence type="ECO:0000259" key="4">
    <source>
        <dbReference type="PROSITE" id="PS50042"/>
    </source>
</evidence>
<reference evidence="6 7" key="1">
    <citation type="submission" date="2019-12" db="EMBL/GenBank/DDBJ databases">
        <authorList>
            <person name="Li M."/>
        </authorList>
    </citation>
    <scope>NUCLEOTIDE SEQUENCE [LARGE SCALE GENOMIC DNA]</scope>
    <source>
        <strain evidence="6 7">GBMRC 2046</strain>
    </source>
</reference>
<dbReference type="PANTHER" id="PTHR24567">
    <property type="entry name" value="CRP FAMILY TRANSCRIPTIONAL REGULATORY PROTEIN"/>
    <property type="match status" value="1"/>
</dbReference>
<accession>A0A7X3LUU7</accession>
<organism evidence="6 7">
    <name type="scientific">Stappia sediminis</name>
    <dbReference type="NCBI Taxonomy" id="2692190"/>
    <lineage>
        <taxon>Bacteria</taxon>
        <taxon>Pseudomonadati</taxon>
        <taxon>Pseudomonadota</taxon>
        <taxon>Alphaproteobacteria</taxon>
        <taxon>Hyphomicrobiales</taxon>
        <taxon>Stappiaceae</taxon>
        <taxon>Stappia</taxon>
    </lineage>
</organism>
<dbReference type="PROSITE" id="PS51063">
    <property type="entry name" value="HTH_CRP_2"/>
    <property type="match status" value="1"/>
</dbReference>
<evidence type="ECO:0000259" key="5">
    <source>
        <dbReference type="PROSITE" id="PS51063"/>
    </source>
</evidence>
<dbReference type="GO" id="GO:0005829">
    <property type="term" value="C:cytosol"/>
    <property type="evidence" value="ECO:0007669"/>
    <property type="project" value="TreeGrafter"/>
</dbReference>
<dbReference type="InterPro" id="IPR018488">
    <property type="entry name" value="cNMP-bd_CS"/>
</dbReference>
<dbReference type="InterPro" id="IPR000595">
    <property type="entry name" value="cNMP-bd_dom"/>
</dbReference>
<dbReference type="Pfam" id="PF13545">
    <property type="entry name" value="HTH_Crp_2"/>
    <property type="match status" value="1"/>
</dbReference>
<dbReference type="PROSITE" id="PS00889">
    <property type="entry name" value="CNMP_BINDING_2"/>
    <property type="match status" value="1"/>
</dbReference>
<feature type="domain" description="HTH crp-type" evidence="5">
    <location>
        <begin position="174"/>
        <end position="247"/>
    </location>
</feature>
<dbReference type="CDD" id="cd00038">
    <property type="entry name" value="CAP_ED"/>
    <property type="match status" value="1"/>
</dbReference>
<dbReference type="Proteomes" id="UP000433101">
    <property type="component" value="Unassembled WGS sequence"/>
</dbReference>
<dbReference type="GO" id="GO:0003700">
    <property type="term" value="F:DNA-binding transcription factor activity"/>
    <property type="evidence" value="ECO:0007669"/>
    <property type="project" value="TreeGrafter"/>
</dbReference>
<dbReference type="SUPFAM" id="SSF51206">
    <property type="entry name" value="cAMP-binding domain-like"/>
    <property type="match status" value="1"/>
</dbReference>
<keyword evidence="1" id="KW-0805">Transcription regulation</keyword>
<dbReference type="InterPro" id="IPR036388">
    <property type="entry name" value="WH-like_DNA-bd_sf"/>
</dbReference>
<keyword evidence="3" id="KW-0804">Transcription</keyword>
<dbReference type="EMBL" id="WUMV01000003">
    <property type="protein sequence ID" value="MXN65527.1"/>
    <property type="molecule type" value="Genomic_DNA"/>
</dbReference>
<proteinExistence type="predicted"/>
<keyword evidence="7" id="KW-1185">Reference proteome</keyword>
<dbReference type="InterPro" id="IPR050397">
    <property type="entry name" value="Env_Response_Regulators"/>
</dbReference>
<gene>
    <name evidence="6" type="ORF">GR183_11500</name>
</gene>
<dbReference type="Gene3D" id="1.10.10.10">
    <property type="entry name" value="Winged helix-like DNA-binding domain superfamily/Winged helix DNA-binding domain"/>
    <property type="match status" value="1"/>
</dbReference>
<name>A0A7X3LUU7_9HYPH</name>
<dbReference type="SMART" id="SM00419">
    <property type="entry name" value="HTH_CRP"/>
    <property type="match status" value="1"/>
</dbReference>
<comment type="caution">
    <text evidence="6">The sequence shown here is derived from an EMBL/GenBank/DDBJ whole genome shotgun (WGS) entry which is preliminary data.</text>
</comment>
<dbReference type="InterPro" id="IPR014710">
    <property type="entry name" value="RmlC-like_jellyroll"/>
</dbReference>
<protein>
    <submittedName>
        <fullName evidence="6">Cyclic nucleotide-binding domain-containing protein</fullName>
    </submittedName>
</protein>
<dbReference type="InterPro" id="IPR012318">
    <property type="entry name" value="HTH_CRP"/>
</dbReference>
<dbReference type="PROSITE" id="PS50042">
    <property type="entry name" value="CNMP_BINDING_3"/>
    <property type="match status" value="1"/>
</dbReference>
<dbReference type="Pfam" id="PF00027">
    <property type="entry name" value="cNMP_binding"/>
    <property type="match status" value="1"/>
</dbReference>
<sequence length="260" mass="29129">MRKTYPLLKSILDRPGRTRGPMAITSAREAREAALRECFLFADLDREILEKIARVTLPVRFQRNQQLFEQGEEANGLYIVQNGLVRIWISSEDGRELTINLIEPGDALGEIALLDGLPRTANATALEPSEMLFLSRPEFVRLLDADPLLSRHIVELLCERLRRNTEDLSNFAFFDLRQRLAAKLLELAIAHATISEGGATFHRRFSQTALAQMLAASREAVNKALSGLSQRGLVTVDGGTITIPDMERLRQVLQAPADER</sequence>
<evidence type="ECO:0000313" key="6">
    <source>
        <dbReference type="EMBL" id="MXN65527.1"/>
    </source>
</evidence>